<dbReference type="VEuPathDB" id="TrichDB:TVAGG3_0982120"/>
<proteinExistence type="predicted"/>
<dbReference type="Proteomes" id="UP000001542">
    <property type="component" value="Unassembled WGS sequence"/>
</dbReference>
<reference evidence="1" key="2">
    <citation type="journal article" date="2007" name="Science">
        <title>Draft genome sequence of the sexually transmitted pathogen Trichomonas vaginalis.</title>
        <authorList>
            <person name="Carlton J.M."/>
            <person name="Hirt R.P."/>
            <person name="Silva J.C."/>
            <person name="Delcher A.L."/>
            <person name="Schatz M."/>
            <person name="Zhao Q."/>
            <person name="Wortman J.R."/>
            <person name="Bidwell S.L."/>
            <person name="Alsmark U.C.M."/>
            <person name="Besteiro S."/>
            <person name="Sicheritz-Ponten T."/>
            <person name="Noel C.J."/>
            <person name="Dacks J.B."/>
            <person name="Foster P.G."/>
            <person name="Simillion C."/>
            <person name="Van de Peer Y."/>
            <person name="Miranda-Saavedra D."/>
            <person name="Barton G.J."/>
            <person name="Westrop G.D."/>
            <person name="Mueller S."/>
            <person name="Dessi D."/>
            <person name="Fiori P.L."/>
            <person name="Ren Q."/>
            <person name="Paulsen I."/>
            <person name="Zhang H."/>
            <person name="Bastida-Corcuera F.D."/>
            <person name="Simoes-Barbosa A."/>
            <person name="Brown M.T."/>
            <person name="Hayes R.D."/>
            <person name="Mukherjee M."/>
            <person name="Okumura C.Y."/>
            <person name="Schneider R."/>
            <person name="Smith A.J."/>
            <person name="Vanacova S."/>
            <person name="Villalvazo M."/>
            <person name="Haas B.J."/>
            <person name="Pertea M."/>
            <person name="Feldblyum T.V."/>
            <person name="Utterback T.R."/>
            <person name="Shu C.L."/>
            <person name="Osoegawa K."/>
            <person name="de Jong P.J."/>
            <person name="Hrdy I."/>
            <person name="Horvathova L."/>
            <person name="Zubacova Z."/>
            <person name="Dolezal P."/>
            <person name="Malik S.B."/>
            <person name="Logsdon J.M. Jr."/>
            <person name="Henze K."/>
            <person name="Gupta A."/>
            <person name="Wang C.C."/>
            <person name="Dunne R.L."/>
            <person name="Upcroft J.A."/>
            <person name="Upcroft P."/>
            <person name="White O."/>
            <person name="Salzberg S.L."/>
            <person name="Tang P."/>
            <person name="Chiu C.-H."/>
            <person name="Lee Y.-S."/>
            <person name="Embley T.M."/>
            <person name="Coombs G.H."/>
            <person name="Mottram J.C."/>
            <person name="Tachezy J."/>
            <person name="Fraser-Liggett C.M."/>
            <person name="Johnson P.J."/>
        </authorList>
    </citation>
    <scope>NUCLEOTIDE SEQUENCE [LARGE SCALE GENOMIC DNA]</scope>
    <source>
        <strain evidence="1">G3</strain>
    </source>
</reference>
<dbReference type="AlphaFoldDB" id="A2EES6"/>
<dbReference type="KEGG" id="tva:4766791"/>
<name>A2EES6_TRIV3</name>
<dbReference type="RefSeq" id="XP_001321105.1">
    <property type="nucleotide sequence ID" value="XM_001321070.1"/>
</dbReference>
<sequence>MKNQEYSYKRTPEHNWIKRFLGDKFTHSEIRAICSCLASLYELDFQREYYRTMKGCFFWIHENASIFTTQRKKIRIVFNDGTNTIIPPFTD</sequence>
<evidence type="ECO:0000313" key="1">
    <source>
        <dbReference type="EMBL" id="EAY08882.1"/>
    </source>
</evidence>
<dbReference type="InParanoid" id="A2EES6"/>
<keyword evidence="2" id="KW-1185">Reference proteome</keyword>
<organism evidence="1 2">
    <name type="scientific">Trichomonas vaginalis (strain ATCC PRA-98 / G3)</name>
    <dbReference type="NCBI Taxonomy" id="412133"/>
    <lineage>
        <taxon>Eukaryota</taxon>
        <taxon>Metamonada</taxon>
        <taxon>Parabasalia</taxon>
        <taxon>Trichomonadida</taxon>
        <taxon>Trichomonadidae</taxon>
        <taxon>Trichomonas</taxon>
    </lineage>
</organism>
<evidence type="ECO:0000313" key="2">
    <source>
        <dbReference type="Proteomes" id="UP000001542"/>
    </source>
</evidence>
<gene>
    <name evidence="1" type="ORF">TVAG_051170</name>
</gene>
<protein>
    <submittedName>
        <fullName evidence="1">Uncharacterized protein</fullName>
    </submittedName>
</protein>
<dbReference type="EMBL" id="DS113369">
    <property type="protein sequence ID" value="EAY08882.1"/>
    <property type="molecule type" value="Genomic_DNA"/>
</dbReference>
<reference evidence="1" key="1">
    <citation type="submission" date="2006-10" db="EMBL/GenBank/DDBJ databases">
        <authorList>
            <person name="Amadeo P."/>
            <person name="Zhao Q."/>
            <person name="Wortman J."/>
            <person name="Fraser-Liggett C."/>
            <person name="Carlton J."/>
        </authorList>
    </citation>
    <scope>NUCLEOTIDE SEQUENCE</scope>
    <source>
        <strain evidence="1">G3</strain>
    </source>
</reference>
<dbReference type="VEuPathDB" id="TrichDB:TVAG_051170"/>
<accession>A2EES6</accession>